<feature type="compositionally biased region" description="Low complexity" evidence="1">
    <location>
        <begin position="475"/>
        <end position="485"/>
    </location>
</feature>
<accession>A0A2K1IYI9</accession>
<dbReference type="GeneID" id="112272852"/>
<dbReference type="RefSeq" id="XP_024356778.1">
    <property type="nucleotide sequence ID" value="XM_024501010.2"/>
</dbReference>
<dbReference type="AlphaFoldDB" id="A0A2K1IYI9"/>
<dbReference type="OrthoDB" id="1932581at2759"/>
<dbReference type="STRING" id="3218.A0A2K1IYI9"/>
<keyword evidence="4" id="KW-1185">Reference proteome</keyword>
<protein>
    <submittedName>
        <fullName evidence="2 3">Uncharacterized protein</fullName>
    </submittedName>
</protein>
<dbReference type="PANTHER" id="PTHR33318:SF7">
    <property type="entry name" value="PROTEIN JASON"/>
    <property type="match status" value="1"/>
</dbReference>
<sequence length="654" mass="71818">MGWLWTCLGIKDKSVRRIGRRVSSDTFDSRLGHHYDFTKTPRIEDFLDPRGAGYDAFVNGHAPESPTPIKNSSLGRYEDENWESDSCAHAGEGNKRSHEVTRGREESASFDARIKGEYGPYWGFSDGVPGEGFLSIQFPRVPPSTRKSFSELLKESDNVDKGSLALDTTAAAAEKAAVLLGPSTSPDLHFKETPSAKVPQGVAPRLVWSSSSVNSEEKLLDVQGGANCFSMNLEPYEQLSQSPRSPHSTPLLAATKDHLEASNVVSAFKEARRQARMAELSSIDQSAPKPSYISSFLCSSRKSSLQSGSRAFQRSLPPVTEALPFDEELRLKQKSDVTPGLSFGNAVPLDRHVSPDSVSTSVNEPVVQQQEADRNSSESTGKKVLDAALATEDVSEFLFTEEWDDYVLVEKVQELPTQRVQKNLELVEAESASGSFVNLPSEQRDEVMIDNHGPGCGSSDEDAARSITGRILDESLASSTSSSEVSPRDEEGSLPPEDVAPRRSESGGVRQTPADTVVLECEGQQEDNTLMSTPIRDVLVTPEVFVSPKTTTSELNFTRVMDLDPEERPIFGSLADHWEAAWATKRSAWDGKGIPNSTHKYREDQKVMWHATSFEERLAQALASQEAIPERRNRFRGPTSRFSASRNAPGLQAH</sequence>
<dbReference type="EnsemblPlants" id="Pp3c19_15190V3.1">
    <property type="protein sequence ID" value="Pp3c19_15190V3.1"/>
    <property type="gene ID" value="Pp3c19_15190"/>
</dbReference>
<feature type="region of interest" description="Disordered" evidence="1">
    <location>
        <begin position="83"/>
        <end position="108"/>
    </location>
</feature>
<feature type="compositionally biased region" description="Basic and acidic residues" evidence="1">
    <location>
        <begin position="371"/>
        <end position="381"/>
    </location>
</feature>
<evidence type="ECO:0000313" key="3">
    <source>
        <dbReference type="EnsemblPlants" id="Pp3c19_15190V3.1"/>
    </source>
</evidence>
<feature type="region of interest" description="Disordered" evidence="1">
    <location>
        <begin position="625"/>
        <end position="654"/>
    </location>
</feature>
<dbReference type="EMBL" id="ABEU02000019">
    <property type="protein sequence ID" value="PNR34338.1"/>
    <property type="molecule type" value="Genomic_DNA"/>
</dbReference>
<reference evidence="3" key="3">
    <citation type="submission" date="2020-12" db="UniProtKB">
        <authorList>
            <consortium name="EnsemblPlants"/>
        </authorList>
    </citation>
    <scope>IDENTIFICATION</scope>
</reference>
<evidence type="ECO:0000313" key="4">
    <source>
        <dbReference type="Proteomes" id="UP000006727"/>
    </source>
</evidence>
<proteinExistence type="predicted"/>
<dbReference type="PANTHER" id="PTHR33318">
    <property type="entry name" value="ASPARTYL/GLUTAMYL-TRNA(ASN/GLN) AMIDOTRANSFERASE SUBUNIT"/>
    <property type="match status" value="1"/>
</dbReference>
<dbReference type="Gramene" id="Pp3c19_15190V3.1">
    <property type="protein sequence ID" value="Pp3c19_15190V3.1"/>
    <property type="gene ID" value="Pp3c19_15190"/>
</dbReference>
<feature type="region of interest" description="Disordered" evidence="1">
    <location>
        <begin position="475"/>
        <end position="516"/>
    </location>
</feature>
<dbReference type="GO" id="GO:0007142">
    <property type="term" value="P:male meiosis II"/>
    <property type="evidence" value="ECO:0007669"/>
    <property type="project" value="InterPro"/>
</dbReference>
<evidence type="ECO:0000313" key="2">
    <source>
        <dbReference type="EMBL" id="PNR34338.1"/>
    </source>
</evidence>
<dbReference type="Gramene" id="Pp3c19_15190V3.3">
    <property type="protein sequence ID" value="Pp3c19_15190V3.3"/>
    <property type="gene ID" value="Pp3c19_15190"/>
</dbReference>
<reference evidence="2 4" key="1">
    <citation type="journal article" date="2008" name="Science">
        <title>The Physcomitrella genome reveals evolutionary insights into the conquest of land by plants.</title>
        <authorList>
            <person name="Rensing S."/>
            <person name="Lang D."/>
            <person name="Zimmer A."/>
            <person name="Terry A."/>
            <person name="Salamov A."/>
            <person name="Shapiro H."/>
            <person name="Nishiyama T."/>
            <person name="Perroud P.-F."/>
            <person name="Lindquist E."/>
            <person name="Kamisugi Y."/>
            <person name="Tanahashi T."/>
            <person name="Sakakibara K."/>
            <person name="Fujita T."/>
            <person name="Oishi K."/>
            <person name="Shin-I T."/>
            <person name="Kuroki Y."/>
            <person name="Toyoda A."/>
            <person name="Suzuki Y."/>
            <person name="Hashimoto A."/>
            <person name="Yamaguchi K."/>
            <person name="Sugano A."/>
            <person name="Kohara Y."/>
            <person name="Fujiyama A."/>
            <person name="Anterola A."/>
            <person name="Aoki S."/>
            <person name="Ashton N."/>
            <person name="Barbazuk W.B."/>
            <person name="Barker E."/>
            <person name="Bennetzen J."/>
            <person name="Bezanilla M."/>
            <person name="Blankenship R."/>
            <person name="Cho S.H."/>
            <person name="Dutcher S."/>
            <person name="Estelle M."/>
            <person name="Fawcett J.A."/>
            <person name="Gundlach H."/>
            <person name="Hanada K."/>
            <person name="Heyl A."/>
            <person name="Hicks K.A."/>
            <person name="Hugh J."/>
            <person name="Lohr M."/>
            <person name="Mayer K."/>
            <person name="Melkozernov A."/>
            <person name="Murata T."/>
            <person name="Nelson D."/>
            <person name="Pils B."/>
            <person name="Prigge M."/>
            <person name="Reiss B."/>
            <person name="Renner T."/>
            <person name="Rombauts S."/>
            <person name="Rushton P."/>
            <person name="Sanderfoot A."/>
            <person name="Schween G."/>
            <person name="Shiu S.-H."/>
            <person name="Stueber K."/>
            <person name="Theodoulou F.L."/>
            <person name="Tu H."/>
            <person name="Van de Peer Y."/>
            <person name="Verrier P.J."/>
            <person name="Waters E."/>
            <person name="Wood A."/>
            <person name="Yang L."/>
            <person name="Cove D."/>
            <person name="Cuming A."/>
            <person name="Hasebe M."/>
            <person name="Lucas S."/>
            <person name="Mishler D.B."/>
            <person name="Reski R."/>
            <person name="Grigoriev I."/>
            <person name="Quatrano R.S."/>
            <person name="Boore J.L."/>
        </authorList>
    </citation>
    <scope>NUCLEOTIDE SEQUENCE [LARGE SCALE GENOMIC DNA]</scope>
    <source>
        <strain evidence="3 4">cv. Gransden 2004</strain>
    </source>
</reference>
<dbReference type="Proteomes" id="UP000006727">
    <property type="component" value="Chromosome 19"/>
</dbReference>
<dbReference type="PaxDb" id="3218-PP1S20_161V6.1"/>
<evidence type="ECO:0000256" key="1">
    <source>
        <dbReference type="SAM" id="MobiDB-lite"/>
    </source>
</evidence>
<reference evidence="2 4" key="2">
    <citation type="journal article" date="2018" name="Plant J.">
        <title>The Physcomitrella patens chromosome-scale assembly reveals moss genome structure and evolution.</title>
        <authorList>
            <person name="Lang D."/>
            <person name="Ullrich K.K."/>
            <person name="Murat F."/>
            <person name="Fuchs J."/>
            <person name="Jenkins J."/>
            <person name="Haas F.B."/>
            <person name="Piednoel M."/>
            <person name="Gundlach H."/>
            <person name="Van Bel M."/>
            <person name="Meyberg R."/>
            <person name="Vives C."/>
            <person name="Morata J."/>
            <person name="Symeonidi A."/>
            <person name="Hiss M."/>
            <person name="Muchero W."/>
            <person name="Kamisugi Y."/>
            <person name="Saleh O."/>
            <person name="Blanc G."/>
            <person name="Decker E.L."/>
            <person name="van Gessel N."/>
            <person name="Grimwood J."/>
            <person name="Hayes R.D."/>
            <person name="Graham S.W."/>
            <person name="Gunter L.E."/>
            <person name="McDaniel S.F."/>
            <person name="Hoernstein S.N.W."/>
            <person name="Larsson A."/>
            <person name="Li F.W."/>
            <person name="Perroud P.F."/>
            <person name="Phillips J."/>
            <person name="Ranjan P."/>
            <person name="Rokshar D.S."/>
            <person name="Rothfels C.J."/>
            <person name="Schneider L."/>
            <person name="Shu S."/>
            <person name="Stevenson D.W."/>
            <person name="Thummler F."/>
            <person name="Tillich M."/>
            <person name="Villarreal Aguilar J.C."/>
            <person name="Widiez T."/>
            <person name="Wong G.K."/>
            <person name="Wymore A."/>
            <person name="Zhang Y."/>
            <person name="Zimmer A.D."/>
            <person name="Quatrano R.S."/>
            <person name="Mayer K.F.X."/>
            <person name="Goodstein D."/>
            <person name="Casacuberta J.M."/>
            <person name="Vandepoele K."/>
            <person name="Reski R."/>
            <person name="Cuming A.C."/>
            <person name="Tuskan G.A."/>
            <person name="Maumus F."/>
            <person name="Salse J."/>
            <person name="Schmutz J."/>
            <person name="Rensing S.A."/>
        </authorList>
    </citation>
    <scope>NUCLEOTIDE SEQUENCE [LARGE SCALE GENOMIC DNA]</scope>
    <source>
        <strain evidence="3 4">cv. Gransden 2004</strain>
    </source>
</reference>
<dbReference type="KEGG" id="ppp:112272852"/>
<feature type="compositionally biased region" description="Basic and acidic residues" evidence="1">
    <location>
        <begin position="92"/>
        <end position="108"/>
    </location>
</feature>
<organism evidence="2">
    <name type="scientific">Physcomitrium patens</name>
    <name type="common">Spreading-leaved earth moss</name>
    <name type="synonym">Physcomitrella patens</name>
    <dbReference type="NCBI Taxonomy" id="3218"/>
    <lineage>
        <taxon>Eukaryota</taxon>
        <taxon>Viridiplantae</taxon>
        <taxon>Streptophyta</taxon>
        <taxon>Embryophyta</taxon>
        <taxon>Bryophyta</taxon>
        <taxon>Bryophytina</taxon>
        <taxon>Bryopsida</taxon>
        <taxon>Funariidae</taxon>
        <taxon>Funariales</taxon>
        <taxon>Funariaceae</taxon>
        <taxon>Physcomitrium</taxon>
    </lineage>
</organism>
<dbReference type="InterPro" id="IPR039300">
    <property type="entry name" value="JASON"/>
</dbReference>
<feature type="compositionally biased region" description="Polar residues" evidence="1">
    <location>
        <begin position="356"/>
        <end position="370"/>
    </location>
</feature>
<name>A0A2K1IYI9_PHYPA</name>
<gene>
    <name evidence="3" type="primary">LOC112272852</name>
    <name evidence="2" type="ORF">PHYPA_024155</name>
</gene>
<dbReference type="EnsemblPlants" id="Pp3c19_15190V3.3">
    <property type="protein sequence ID" value="Pp3c19_15190V3.3"/>
    <property type="gene ID" value="Pp3c19_15190"/>
</dbReference>
<feature type="region of interest" description="Disordered" evidence="1">
    <location>
        <begin position="341"/>
        <end position="381"/>
    </location>
</feature>